<dbReference type="RefSeq" id="WP_311596241.1">
    <property type="nucleotide sequence ID" value="NZ_JAVREM010000004.1"/>
</dbReference>
<comment type="caution">
    <text evidence="3">The sequence shown here is derived from an EMBL/GenBank/DDBJ whole genome shotgun (WGS) entry which is preliminary data.</text>
</comment>
<evidence type="ECO:0000313" key="4">
    <source>
        <dbReference type="Proteomes" id="UP001183420"/>
    </source>
</evidence>
<keyword evidence="3" id="KW-0255">Endonuclease</keyword>
<reference evidence="4" key="1">
    <citation type="submission" date="2023-07" db="EMBL/GenBank/DDBJ databases">
        <title>30 novel species of actinomycetes from the DSMZ collection.</title>
        <authorList>
            <person name="Nouioui I."/>
        </authorList>
    </citation>
    <scope>NUCLEOTIDE SEQUENCE [LARGE SCALE GENOMIC DNA]</scope>
    <source>
        <strain evidence="4">DSM 44918</strain>
    </source>
</reference>
<accession>A0ABU2LK20</accession>
<sequence length="317" mass="34727">MTRDELLTLLASLRRAQVAGRRAPHKPLFLLWLVGRFVARGSTAVSYAEAEEPVSRMINDFGPAVSDRGRARRRAAMPFVHLERELWDLRDATGTPLDARVPDQSGWLHRQGAHGRLRPEVEALLATPGMPARAVRLLLDQHFTPALEPAVCAAAGLDLTELEDAALRLVVDGDPAGRRRPVRRAGFAEEVLRTYAYACAMCGFDGALGRDPVGLEAAHIRWHSQEGPDELPNALALCSLHHTLFDLGVLGLTTERRIRVSALYVARGRAGLAVADLDGEPLTVPRRAEEAPAAHFVEWHDTQVFKHGRALAGSAER</sequence>
<keyword evidence="3" id="KW-0540">Nuclease</keyword>
<dbReference type="GO" id="GO:0004519">
    <property type="term" value="F:endonuclease activity"/>
    <property type="evidence" value="ECO:0007669"/>
    <property type="project" value="UniProtKB-KW"/>
</dbReference>
<protein>
    <submittedName>
        <fullName evidence="3">HNH endonuclease</fullName>
    </submittedName>
</protein>
<evidence type="ECO:0000259" key="1">
    <source>
        <dbReference type="Pfam" id="PF13391"/>
    </source>
</evidence>
<name>A0ABU2LK20_9ACTN</name>
<dbReference type="EMBL" id="JAVREM010000004">
    <property type="protein sequence ID" value="MDT0317934.1"/>
    <property type="molecule type" value="Genomic_DNA"/>
</dbReference>
<evidence type="ECO:0000313" key="3">
    <source>
        <dbReference type="EMBL" id="MDT0317934.1"/>
    </source>
</evidence>
<dbReference type="PIRSF" id="PIRSF030850">
    <property type="entry name" value="UCP030850"/>
    <property type="match status" value="1"/>
</dbReference>
<dbReference type="Pfam" id="PF13391">
    <property type="entry name" value="HNH_2"/>
    <property type="match status" value="1"/>
</dbReference>
<dbReference type="Proteomes" id="UP001183420">
    <property type="component" value="Unassembled WGS sequence"/>
</dbReference>
<proteinExistence type="predicted"/>
<organism evidence="3 4">
    <name type="scientific">Streptomyces millisiae</name>
    <dbReference type="NCBI Taxonomy" id="3075542"/>
    <lineage>
        <taxon>Bacteria</taxon>
        <taxon>Bacillati</taxon>
        <taxon>Actinomycetota</taxon>
        <taxon>Actinomycetes</taxon>
        <taxon>Kitasatosporales</taxon>
        <taxon>Streptomycetaceae</taxon>
        <taxon>Streptomyces</taxon>
    </lineage>
</organism>
<dbReference type="NCBIfam" id="NF045808">
    <property type="entry name" value="PT-DNA_restrict"/>
    <property type="match status" value="1"/>
</dbReference>
<keyword evidence="4" id="KW-1185">Reference proteome</keyword>
<dbReference type="InterPro" id="IPR058813">
    <property type="entry name" value="DNA-SBD_ScoMcrA"/>
</dbReference>
<evidence type="ECO:0000259" key="2">
    <source>
        <dbReference type="Pfam" id="PF26340"/>
    </source>
</evidence>
<gene>
    <name evidence="3" type="ORF">RNC47_06200</name>
</gene>
<keyword evidence="3" id="KW-0378">Hydrolase</keyword>
<feature type="domain" description="ScoMcrA-like DNA sulfur-binding" evidence="2">
    <location>
        <begin position="4"/>
        <end position="158"/>
    </location>
</feature>
<dbReference type="InterPro" id="IPR003615">
    <property type="entry name" value="HNH_nuc"/>
</dbReference>
<dbReference type="Pfam" id="PF26340">
    <property type="entry name" value="DNA-SBD_ScoMcrA"/>
    <property type="match status" value="1"/>
</dbReference>
<dbReference type="InterPro" id="IPR011396">
    <property type="entry name" value="PT_DNA_restrict"/>
</dbReference>
<feature type="domain" description="HNH nuclease" evidence="1">
    <location>
        <begin position="199"/>
        <end position="251"/>
    </location>
</feature>